<keyword evidence="3 5" id="KW-0732">Signal</keyword>
<dbReference type="Proteomes" id="UP000621560">
    <property type="component" value="Unassembled WGS sequence"/>
</dbReference>
<feature type="compositionally biased region" description="Polar residues" evidence="4">
    <location>
        <begin position="40"/>
        <end position="51"/>
    </location>
</feature>
<dbReference type="PANTHER" id="PTHR30290">
    <property type="entry name" value="PERIPLASMIC BINDING COMPONENT OF ABC TRANSPORTER"/>
    <property type="match status" value="1"/>
</dbReference>
<dbReference type="GO" id="GO:1904680">
    <property type="term" value="F:peptide transmembrane transporter activity"/>
    <property type="evidence" value="ECO:0007669"/>
    <property type="project" value="TreeGrafter"/>
</dbReference>
<dbReference type="InterPro" id="IPR023765">
    <property type="entry name" value="SBP_5_CS"/>
</dbReference>
<dbReference type="InterPro" id="IPR000914">
    <property type="entry name" value="SBP_5_dom"/>
</dbReference>
<feature type="chain" id="PRO_5038606142" evidence="5">
    <location>
        <begin position="28"/>
        <end position="559"/>
    </location>
</feature>
<dbReference type="PANTHER" id="PTHR30290:SF83">
    <property type="entry name" value="ABC TRANSPORTER SUBSTRATE-BINDING PROTEIN"/>
    <property type="match status" value="1"/>
</dbReference>
<evidence type="ECO:0000256" key="1">
    <source>
        <dbReference type="ARBA" id="ARBA00004193"/>
    </source>
</evidence>
<protein>
    <submittedName>
        <fullName evidence="7">ABC transporter substrate-binding protein</fullName>
    </submittedName>
</protein>
<dbReference type="GO" id="GO:0042597">
    <property type="term" value="C:periplasmic space"/>
    <property type="evidence" value="ECO:0007669"/>
    <property type="project" value="UniProtKB-ARBA"/>
</dbReference>
<dbReference type="Gene3D" id="3.40.190.10">
    <property type="entry name" value="Periplasmic binding protein-like II"/>
    <property type="match status" value="1"/>
</dbReference>
<dbReference type="GO" id="GO:0015833">
    <property type="term" value="P:peptide transport"/>
    <property type="evidence" value="ECO:0007669"/>
    <property type="project" value="TreeGrafter"/>
</dbReference>
<dbReference type="EMBL" id="JACXIZ010000031">
    <property type="protein sequence ID" value="MBD2847038.1"/>
    <property type="molecule type" value="Genomic_DNA"/>
</dbReference>
<evidence type="ECO:0000313" key="7">
    <source>
        <dbReference type="EMBL" id="MBD2847038.1"/>
    </source>
</evidence>
<dbReference type="Pfam" id="PF00496">
    <property type="entry name" value="SBP_bac_5"/>
    <property type="match status" value="1"/>
</dbReference>
<dbReference type="Gene3D" id="3.10.105.10">
    <property type="entry name" value="Dipeptide-binding Protein, Domain 3"/>
    <property type="match status" value="1"/>
</dbReference>
<feature type="region of interest" description="Disordered" evidence="4">
    <location>
        <begin position="31"/>
        <end position="64"/>
    </location>
</feature>
<dbReference type="PIRSF" id="PIRSF002741">
    <property type="entry name" value="MppA"/>
    <property type="match status" value="1"/>
</dbReference>
<keyword evidence="8" id="KW-1185">Reference proteome</keyword>
<dbReference type="InterPro" id="IPR030678">
    <property type="entry name" value="Peptide/Ni-bd"/>
</dbReference>
<evidence type="ECO:0000256" key="2">
    <source>
        <dbReference type="ARBA" id="ARBA00005695"/>
    </source>
</evidence>
<evidence type="ECO:0000256" key="5">
    <source>
        <dbReference type="SAM" id="SignalP"/>
    </source>
</evidence>
<evidence type="ECO:0000259" key="6">
    <source>
        <dbReference type="Pfam" id="PF00496"/>
    </source>
</evidence>
<evidence type="ECO:0000313" key="8">
    <source>
        <dbReference type="Proteomes" id="UP000621560"/>
    </source>
</evidence>
<dbReference type="AlphaFoldDB" id="A0A927GSY1"/>
<sequence length="559" mass="62056">MLTSTKTGTFRFVLVAVLMLLLQACQAGEETTPAGANAGDETSTTASGTQTRSDEGGTDGRGGTLVVAMTAGNVPLPDIVPTEGSEGRRFVTYQLYDGLVRWDLSRDDATSVPRPGLAESWDISEDMMTWTFHLREGVKFHDGTDWNADAAVFGLDRILNQESEWYSASLGGAIATYTKKIDSYEKIDDYTLAIHMKEPYALLHWDLTWVRFASPDAVKTYGNDGYIQHPVGTGPFRFVSMEQGVNMILEPNTEYWGEVPKLDQLILRPMPEASSRLAALQTGEVNWAEVPPPESMEMLRQEGFQVLLNNYPHMWPIILNLQVEPWDNKLVRQAANYAIDRDGMANDLLGGAANPAVQFMYEGHDWYSEDGTTYSYDPEKAKELLAEAGYPDGFETVFVVPSSGSGNMWPLPMIEFLQQNLAEVGIDVEVEVMEWGALIQTYRPGFPPGENVGGVMVSTGSYAPMHAFDRNFASTSVPPAGNNKGLYDNQRVDELLREVQVASEEEFIPLMKELNSIVTDDAPWLFVVHDLNLRVVASNVKGVVMAQNWFIDLDTVWVE</sequence>
<gene>
    <name evidence="7" type="ORF">IDH44_17710</name>
</gene>
<feature type="domain" description="Solute-binding protein family 5" evidence="6">
    <location>
        <begin position="113"/>
        <end position="436"/>
    </location>
</feature>
<dbReference type="PROSITE" id="PS01040">
    <property type="entry name" value="SBP_BACTERIAL_5"/>
    <property type="match status" value="1"/>
</dbReference>
<dbReference type="SUPFAM" id="SSF53850">
    <property type="entry name" value="Periplasmic binding protein-like II"/>
    <property type="match status" value="1"/>
</dbReference>
<comment type="caution">
    <text evidence="7">The sequence shown here is derived from an EMBL/GenBank/DDBJ whole genome shotgun (WGS) entry which is preliminary data.</text>
</comment>
<dbReference type="Gene3D" id="3.90.76.10">
    <property type="entry name" value="Dipeptide-binding Protein, Domain 1"/>
    <property type="match status" value="1"/>
</dbReference>
<dbReference type="InterPro" id="IPR039424">
    <property type="entry name" value="SBP_5"/>
</dbReference>
<reference evidence="7" key="1">
    <citation type="submission" date="2020-09" db="EMBL/GenBank/DDBJ databases">
        <title>A novel bacterium of genus Paenibacillus, isolated from South China Sea.</title>
        <authorList>
            <person name="Huang H."/>
            <person name="Mo K."/>
            <person name="Hu Y."/>
        </authorList>
    </citation>
    <scope>NUCLEOTIDE SEQUENCE</scope>
    <source>
        <strain evidence="7">IB182496</strain>
    </source>
</reference>
<accession>A0A927GSY1</accession>
<comment type="similarity">
    <text evidence="2">Belongs to the bacterial solute-binding protein 5 family.</text>
</comment>
<dbReference type="RefSeq" id="WP_190920003.1">
    <property type="nucleotide sequence ID" value="NZ_JACXIZ010000031.1"/>
</dbReference>
<evidence type="ECO:0000256" key="4">
    <source>
        <dbReference type="SAM" id="MobiDB-lite"/>
    </source>
</evidence>
<comment type="subcellular location">
    <subcellularLocation>
        <location evidence="1">Cell membrane</location>
        <topology evidence="1">Lipid-anchor</topology>
    </subcellularLocation>
</comment>
<name>A0A927GSY1_9BACL</name>
<organism evidence="7 8">
    <name type="scientific">Paenibacillus sabuli</name>
    <dbReference type="NCBI Taxonomy" id="2772509"/>
    <lineage>
        <taxon>Bacteria</taxon>
        <taxon>Bacillati</taxon>
        <taxon>Bacillota</taxon>
        <taxon>Bacilli</taxon>
        <taxon>Bacillales</taxon>
        <taxon>Paenibacillaceae</taxon>
        <taxon>Paenibacillus</taxon>
    </lineage>
</organism>
<dbReference type="PROSITE" id="PS51257">
    <property type="entry name" value="PROKAR_LIPOPROTEIN"/>
    <property type="match status" value="1"/>
</dbReference>
<feature type="signal peptide" evidence="5">
    <location>
        <begin position="1"/>
        <end position="27"/>
    </location>
</feature>
<evidence type="ECO:0000256" key="3">
    <source>
        <dbReference type="ARBA" id="ARBA00022729"/>
    </source>
</evidence>
<dbReference type="GO" id="GO:0043190">
    <property type="term" value="C:ATP-binding cassette (ABC) transporter complex"/>
    <property type="evidence" value="ECO:0007669"/>
    <property type="project" value="InterPro"/>
</dbReference>
<dbReference type="CDD" id="cd08495">
    <property type="entry name" value="PBP2_NikA_DppA_OppA_like_8"/>
    <property type="match status" value="1"/>
</dbReference>
<proteinExistence type="inferred from homology"/>